<comment type="cofactor">
    <cofactor evidence="1">
        <name>Mn(2+)</name>
        <dbReference type="ChEBI" id="CHEBI:29035"/>
    </cofactor>
</comment>
<dbReference type="EC" id="1.1.1.83" evidence="4"/>
<evidence type="ECO:0000256" key="2">
    <source>
        <dbReference type="ARBA" id="ARBA00001946"/>
    </source>
</evidence>
<organism evidence="11 12">
    <name type="scientific">Mycetocola tolaasinivorans</name>
    <dbReference type="NCBI Taxonomy" id="76635"/>
    <lineage>
        <taxon>Bacteria</taxon>
        <taxon>Bacillati</taxon>
        <taxon>Actinomycetota</taxon>
        <taxon>Actinomycetes</taxon>
        <taxon>Micrococcales</taxon>
        <taxon>Microbacteriaceae</taxon>
        <taxon>Mycetocola</taxon>
    </lineage>
</organism>
<protein>
    <recommendedName>
        <fullName evidence="4">D-malate dehydrogenase (decarboxylating)</fullName>
        <ecNumber evidence="4">1.1.1.83</ecNumber>
    </recommendedName>
</protein>
<dbReference type="GO" id="GO:0000287">
    <property type="term" value="F:magnesium ion binding"/>
    <property type="evidence" value="ECO:0007669"/>
    <property type="project" value="InterPro"/>
</dbReference>
<keyword evidence="12" id="KW-1185">Reference proteome</keyword>
<dbReference type="NCBIfam" id="TIGR02089">
    <property type="entry name" value="TTC"/>
    <property type="match status" value="1"/>
</dbReference>
<dbReference type="EMBL" id="RCUX01000006">
    <property type="protein sequence ID" value="RLP75598.1"/>
    <property type="molecule type" value="Genomic_DNA"/>
</dbReference>
<evidence type="ECO:0000256" key="7">
    <source>
        <dbReference type="ARBA" id="ARBA00023027"/>
    </source>
</evidence>
<accession>A0A3L7A6T6</accession>
<evidence type="ECO:0000313" key="11">
    <source>
        <dbReference type="EMBL" id="RLP75598.1"/>
    </source>
</evidence>
<dbReference type="SMART" id="SM01329">
    <property type="entry name" value="Iso_dh"/>
    <property type="match status" value="1"/>
</dbReference>
<comment type="catalytic activity">
    <reaction evidence="9">
        <text>(R)-malate + NAD(+) = pyruvate + CO2 + NADH</text>
        <dbReference type="Rhea" id="RHEA:18365"/>
        <dbReference type="ChEBI" id="CHEBI:15361"/>
        <dbReference type="ChEBI" id="CHEBI:15588"/>
        <dbReference type="ChEBI" id="CHEBI:16526"/>
        <dbReference type="ChEBI" id="CHEBI:57540"/>
        <dbReference type="ChEBI" id="CHEBI:57945"/>
        <dbReference type="EC" id="1.1.1.83"/>
    </reaction>
</comment>
<feature type="domain" description="Isopropylmalate dehydrogenase-like" evidence="10">
    <location>
        <begin position="4"/>
        <end position="343"/>
    </location>
</feature>
<keyword evidence="8" id="KW-0464">Manganese</keyword>
<comment type="cofactor">
    <cofactor evidence="2">
        <name>Mg(2+)</name>
        <dbReference type="ChEBI" id="CHEBI:18420"/>
    </cofactor>
</comment>
<dbReference type="Proteomes" id="UP000272503">
    <property type="component" value="Unassembled WGS sequence"/>
</dbReference>
<dbReference type="InterPro" id="IPR019818">
    <property type="entry name" value="IsoCit/isopropylmalate_DH_CS"/>
</dbReference>
<keyword evidence="5" id="KW-0479">Metal-binding</keyword>
<dbReference type="PANTHER" id="PTHR43275">
    <property type="entry name" value="D-MALATE DEHYDROGENASE [DECARBOXYLATING]"/>
    <property type="match status" value="1"/>
</dbReference>
<dbReference type="PANTHER" id="PTHR43275:SF1">
    <property type="entry name" value="D-MALATE DEHYDROGENASE [DECARBOXYLATING]"/>
    <property type="match status" value="1"/>
</dbReference>
<gene>
    <name evidence="11" type="ORF">D9V32_08985</name>
</gene>
<name>A0A3L7A6T6_9MICO</name>
<evidence type="ECO:0000256" key="4">
    <source>
        <dbReference type="ARBA" id="ARBA00013126"/>
    </source>
</evidence>
<evidence type="ECO:0000256" key="3">
    <source>
        <dbReference type="ARBA" id="ARBA00007769"/>
    </source>
</evidence>
<comment type="similarity">
    <text evidence="3">Belongs to the isocitrate and isopropylmalate dehydrogenases family.</text>
</comment>
<keyword evidence="6 11" id="KW-0560">Oxidoreductase</keyword>
<dbReference type="InterPro" id="IPR024084">
    <property type="entry name" value="IsoPropMal-DH-like_dom"/>
</dbReference>
<evidence type="ECO:0000256" key="8">
    <source>
        <dbReference type="ARBA" id="ARBA00023211"/>
    </source>
</evidence>
<evidence type="ECO:0000256" key="6">
    <source>
        <dbReference type="ARBA" id="ARBA00023002"/>
    </source>
</evidence>
<evidence type="ECO:0000256" key="1">
    <source>
        <dbReference type="ARBA" id="ARBA00001936"/>
    </source>
</evidence>
<dbReference type="RefSeq" id="WP_121648570.1">
    <property type="nucleotide sequence ID" value="NZ_RCUX01000006.1"/>
</dbReference>
<dbReference type="PROSITE" id="PS00470">
    <property type="entry name" value="IDH_IMDH"/>
    <property type="match status" value="1"/>
</dbReference>
<keyword evidence="7" id="KW-0520">NAD</keyword>
<dbReference type="InterPro" id="IPR011829">
    <property type="entry name" value="TTC_DH"/>
</dbReference>
<dbReference type="AlphaFoldDB" id="A0A3L7A6T6"/>
<evidence type="ECO:0000256" key="9">
    <source>
        <dbReference type="ARBA" id="ARBA00049301"/>
    </source>
</evidence>
<comment type="caution">
    <text evidence="11">The sequence shown here is derived from an EMBL/GenBank/DDBJ whole genome shotgun (WGS) entry which is preliminary data.</text>
</comment>
<evidence type="ECO:0000259" key="10">
    <source>
        <dbReference type="SMART" id="SM01329"/>
    </source>
</evidence>
<dbReference type="GO" id="GO:0051287">
    <property type="term" value="F:NAD binding"/>
    <property type="evidence" value="ECO:0007669"/>
    <property type="project" value="InterPro"/>
</dbReference>
<dbReference type="SUPFAM" id="SSF53659">
    <property type="entry name" value="Isocitrate/Isopropylmalate dehydrogenase-like"/>
    <property type="match status" value="1"/>
</dbReference>
<dbReference type="GO" id="GO:0046553">
    <property type="term" value="F:D-malate dehydrogenase (decarboxylating) (NAD+) activity"/>
    <property type="evidence" value="ECO:0007669"/>
    <property type="project" value="UniProtKB-EC"/>
</dbReference>
<evidence type="ECO:0000313" key="12">
    <source>
        <dbReference type="Proteomes" id="UP000272503"/>
    </source>
</evidence>
<evidence type="ECO:0000256" key="5">
    <source>
        <dbReference type="ARBA" id="ARBA00022723"/>
    </source>
</evidence>
<reference evidence="11 12" key="1">
    <citation type="submission" date="2018-10" db="EMBL/GenBank/DDBJ databases">
        <authorList>
            <person name="Li J."/>
        </authorList>
    </citation>
    <scope>NUCLEOTIDE SEQUENCE [LARGE SCALE GENOMIC DNA]</scope>
    <source>
        <strain evidence="11 12">IF 016277</strain>
    </source>
</reference>
<dbReference type="Pfam" id="PF00180">
    <property type="entry name" value="Iso_dh"/>
    <property type="match status" value="1"/>
</dbReference>
<dbReference type="Gene3D" id="3.40.718.10">
    <property type="entry name" value="Isopropylmalate Dehydrogenase"/>
    <property type="match status" value="1"/>
</dbReference>
<proteinExistence type="inferred from homology"/>
<sequence length="365" mass="39001">MKHTIAVIAGDGIGTEVMPAAISCLDEIAQIHDLSLDWNHLDWGSDHFRATGRMLPVDGLETLSTHSAIFLGAVGVPDIPDVETLWGLLIPIRREFEQYINLRPVRTLPGVPSVLRDERPIDLVLVRENNEGEYSEVGGRAYRGLPQEAAMQQALFTRHGVSRAARFAAELATTRSGRVTSATKSNGIIHSMPFWDEIVAETLAEYPGLTLRSELIDALSASLVLHPWDYDVIVASNLFGDILSDLAGAVAGSIGLSPSANLNPEGRHPSMFEPVHGSAPDIAGKGIANPIGQIWSGAMMLNQLGAPRAAAHLEAAFEAALAAGVRTRDLGGTATTEQMTAEVISQIRALAARFSEPEVISGGTR</sequence>
<dbReference type="OrthoDB" id="5289857at2"/>
<dbReference type="InterPro" id="IPR050501">
    <property type="entry name" value="ICDH/IPMDH"/>
</dbReference>